<dbReference type="Gene3D" id="3.60.10.10">
    <property type="entry name" value="Endonuclease/exonuclease/phosphatase"/>
    <property type="match status" value="1"/>
</dbReference>
<keyword evidence="4" id="KW-1185">Reference proteome</keyword>
<evidence type="ECO:0000259" key="2">
    <source>
        <dbReference type="SMART" id="SM00128"/>
    </source>
</evidence>
<dbReference type="SUPFAM" id="SSF56219">
    <property type="entry name" value="DNase I-like"/>
    <property type="match status" value="1"/>
</dbReference>
<accession>A0AA88L3I7</accession>
<comment type="caution">
    <text evidence="3">The sequence shown here is derived from an EMBL/GenBank/DDBJ whole genome shotgun (WGS) entry which is preliminary data.</text>
</comment>
<evidence type="ECO:0000313" key="4">
    <source>
        <dbReference type="Proteomes" id="UP001187531"/>
    </source>
</evidence>
<protein>
    <recommendedName>
        <fullName evidence="2">Inositol polyphosphate-related phosphatase domain-containing protein</fullName>
    </recommendedName>
</protein>
<dbReference type="AlphaFoldDB" id="A0AA88L3I7"/>
<dbReference type="GO" id="GO:0016791">
    <property type="term" value="F:phosphatase activity"/>
    <property type="evidence" value="ECO:0007669"/>
    <property type="project" value="InterPro"/>
</dbReference>
<dbReference type="PANTHER" id="PTHR47039:SF1">
    <property type="entry name" value="INOSITOL POLYPHOSPHATE 5-PHOSPHATASE E"/>
    <property type="match status" value="1"/>
</dbReference>
<proteinExistence type="predicted"/>
<dbReference type="InterPro" id="IPR053321">
    <property type="entry name" value="IPP-5-Phosphatase_Type_IV"/>
</dbReference>
<feature type="domain" description="Inositol polyphosphate-related phosphatase" evidence="2">
    <location>
        <begin position="194"/>
        <end position="498"/>
    </location>
</feature>
<evidence type="ECO:0000256" key="1">
    <source>
        <dbReference type="SAM" id="Phobius"/>
    </source>
</evidence>
<sequence>MLTKSREGKANSASRIPSRMLLARHRSVGPVLPNRSSIETESELSSSKLLEFKDSPVRGRLVRKSKSVLSFTISYDSQKLERPLSCIGKDDFYLQSSSENSKLAKYIPLEKVFNRSLVHKAVQCDILLSNGKDVDKLSGSISDSTDEPNGNVIENGVSASPEKRQKRNFRSKNYLHGHYTTLGPAEVDRLLPNRRISILVGTWNMNGKTPPSDLEDLILPTYISTPPDVIVICTQESHSAKFNWEVSLQETLGPNHVMLSSSTLGTLHLSFFLRRDLIWVCSIPEDSSFSTRTGTKFRTKGAVAIGLSIFGTSFLFICSHLTAHAERASERVIDIRRISTGLELPKVLPLRNRHRDVTSNYDCVFWAGDLNFRLASQREDVIRSVTSGWKSSVSEPSEDMASQLLLNDQLKLILKNGEALKGFEEGVIAFPPTYKYVPGTNDFESTKERTPAYTDRILYKVKPGTEARCLQYDSVSKITSSDHKPVWGLFSVTVKPGDSKIPLAAGLFNRQVYIEGTKRWAEVGWSRKSRTLNSESVCNVQ</sequence>
<dbReference type="EMBL" id="JAVRJZ010000016">
    <property type="protein sequence ID" value="KAK2711371.1"/>
    <property type="molecule type" value="Genomic_DNA"/>
</dbReference>
<keyword evidence="1" id="KW-1133">Transmembrane helix</keyword>
<gene>
    <name evidence="3" type="ORF">QYM36_012526</name>
</gene>
<reference evidence="3" key="1">
    <citation type="submission" date="2023-07" db="EMBL/GenBank/DDBJ databases">
        <title>Chromosome-level genome assembly of Artemia franciscana.</title>
        <authorList>
            <person name="Jo E."/>
        </authorList>
    </citation>
    <scope>NUCLEOTIDE SEQUENCE</scope>
    <source>
        <tissue evidence="3">Whole body</tissue>
    </source>
</reference>
<dbReference type="SMART" id="SM00128">
    <property type="entry name" value="IPPc"/>
    <property type="match status" value="1"/>
</dbReference>
<name>A0AA88L3I7_ARTSF</name>
<dbReference type="GO" id="GO:0046856">
    <property type="term" value="P:phosphatidylinositol dephosphorylation"/>
    <property type="evidence" value="ECO:0007669"/>
    <property type="project" value="InterPro"/>
</dbReference>
<feature type="transmembrane region" description="Helical" evidence="1">
    <location>
        <begin position="302"/>
        <end position="323"/>
    </location>
</feature>
<evidence type="ECO:0000313" key="3">
    <source>
        <dbReference type="EMBL" id="KAK2711371.1"/>
    </source>
</evidence>
<dbReference type="Proteomes" id="UP001187531">
    <property type="component" value="Unassembled WGS sequence"/>
</dbReference>
<dbReference type="InterPro" id="IPR036691">
    <property type="entry name" value="Endo/exonu/phosph_ase_sf"/>
</dbReference>
<dbReference type="InterPro" id="IPR000300">
    <property type="entry name" value="IPPc"/>
</dbReference>
<dbReference type="PANTHER" id="PTHR47039">
    <property type="entry name" value="INOSITOL POLYPHOSPHATE 5-PHOSPHATASE E"/>
    <property type="match status" value="1"/>
</dbReference>
<keyword evidence="1" id="KW-0472">Membrane</keyword>
<keyword evidence="1" id="KW-0812">Transmembrane</keyword>
<dbReference type="Pfam" id="PF22669">
    <property type="entry name" value="Exo_endo_phos2"/>
    <property type="match status" value="1"/>
</dbReference>
<organism evidence="3 4">
    <name type="scientific">Artemia franciscana</name>
    <name type="common">Brine shrimp</name>
    <name type="synonym">Artemia sanfranciscana</name>
    <dbReference type="NCBI Taxonomy" id="6661"/>
    <lineage>
        <taxon>Eukaryota</taxon>
        <taxon>Metazoa</taxon>
        <taxon>Ecdysozoa</taxon>
        <taxon>Arthropoda</taxon>
        <taxon>Crustacea</taxon>
        <taxon>Branchiopoda</taxon>
        <taxon>Anostraca</taxon>
        <taxon>Artemiidae</taxon>
        <taxon>Artemia</taxon>
    </lineage>
</organism>